<dbReference type="SUPFAM" id="SSF56219">
    <property type="entry name" value="DNase I-like"/>
    <property type="match status" value="1"/>
</dbReference>
<evidence type="ECO:0000259" key="1">
    <source>
        <dbReference type="PROSITE" id="PS50878"/>
    </source>
</evidence>
<keyword evidence="3" id="KW-1185">Reference proteome</keyword>
<dbReference type="CDD" id="cd01650">
    <property type="entry name" value="RT_nLTR_like"/>
    <property type="match status" value="1"/>
</dbReference>
<dbReference type="CDD" id="cd06222">
    <property type="entry name" value="RNase_H_like"/>
    <property type="match status" value="1"/>
</dbReference>
<evidence type="ECO:0000313" key="3">
    <source>
        <dbReference type="Proteomes" id="UP001165190"/>
    </source>
</evidence>
<dbReference type="SUPFAM" id="SSF56672">
    <property type="entry name" value="DNA/RNA polymerases"/>
    <property type="match status" value="1"/>
</dbReference>
<dbReference type="PANTHER" id="PTHR33116">
    <property type="entry name" value="REVERSE TRANSCRIPTASE ZINC-BINDING DOMAIN-CONTAINING PROTEIN-RELATED-RELATED"/>
    <property type="match status" value="1"/>
</dbReference>
<dbReference type="InterPro" id="IPR036397">
    <property type="entry name" value="RNaseH_sf"/>
</dbReference>
<dbReference type="InterPro" id="IPR043502">
    <property type="entry name" value="DNA/RNA_pol_sf"/>
</dbReference>
<dbReference type="InterPro" id="IPR005135">
    <property type="entry name" value="Endo/exonuclease/phosphatase"/>
</dbReference>
<dbReference type="InterPro" id="IPR012337">
    <property type="entry name" value="RNaseH-like_sf"/>
</dbReference>
<dbReference type="InterPro" id="IPR002156">
    <property type="entry name" value="RNaseH_domain"/>
</dbReference>
<dbReference type="Pfam" id="PF00078">
    <property type="entry name" value="RVT_1"/>
    <property type="match status" value="1"/>
</dbReference>
<feature type="domain" description="Reverse transcriptase" evidence="1">
    <location>
        <begin position="477"/>
        <end position="759"/>
    </location>
</feature>
<sequence>MNLVCWNVRGLGKPRAVNRLRNTLRGCHPQFMFLMETKLDVRRMERVRHRCGFRFGVDVAAVRSRGGLSFGWKPESQVNLRSYSAFHIDVEIVDDDHGPWRFTGFYGNPVEHLRTASWDLLRRLATDQSLPWLVAGDFNEIAFAFEKMGGRQRRTANMTLFRDALYDSDLADLGFKGVWYTWEHGRLADNNIRERLDRAVANPSWWSRFPGYNVTHLNHSISDHCPLLIEITSNNVNNARVSAHLFRFDANWILEEDLEHEIRSFWESSTDPLPTKLEGLGSKLLLWGKTRKKANSSYKRRLQKRLNELSSMDPDDENLLELTEVKLGLNIEADKEEIFWEQRARQNWLRHGDKNTSFFHNYASYRKKKTTVKGLRDEEGNWIEGDGNLLNLATNYFTQLFTSSNPLCGDSIYEKVQPRVSNDMNRSLLAPFTLDEVKEAIKQMAPMKASGVDGFPALFYQKYWHVVGEEVSSFCLQALNANANLETINDTQIVLVPKIKNPQDMTQFRPISLCNVLYKIISKTLAIRFAPMLDDCIDQSQGAFIPGRHISDNIVVAYELLHSMRQKRGGKSGSFALKADLSKAYDRVEWCFLEGMMLRLGFDAVWVNRLMQCVTTVTYTVNLNGSLGERFKPSRGIRQGCPLSPYLFLICAEGLSALLNHANQRKIIKGITIGRQRMEIGHLLFADDSILFGEATVRGATTLKNILQEFGNVSGQRVNYDKSLILFSSNVDPSIRQQIGSTLGVRISASPERYLGLPTVVGKNKREAFNYYFDRFNKKTDCWGIRFLSMGGKEVMIRSVLQALPTYAMQCFLLPLSLCSSMERIMNTFWWRHNGMKNGIHWCSWSYLSRPKHLGGLGFRNMAQFNIAMLAKQCWKLTTKPHSLLARVLKARYYPNTDFLHANLCSRPSFVWRSIWTARGLLEKGLGWRVGSGQDINIWNASWLPGSDDGFIRGQNININYTKVADLIDSTSASWKLEVLHELFSPDQVQRIVEIPLPSGLFPDSRVWRLEKSGEYTVQSGYKLLTSPNFQGTNPTLVTSSIIQHFFSEIWDMKVPAKVKIHMWRVANNYLPTRANLRVRRLQVVNNCPICQHSEENIDHLLRDCTFAAQLFASFNINLQNYPVDGVWLEWLSSWFTTLHVKQKVLSMISYWAIWYMRNRVVHENATASIPETCAFVAAKLREFEAYEPDQIQPCVPSMVEWEAPTEGVVKVNYDAAYDQNFKISYSAVVCRDYEGFILAAGIIQHQYVVDASTAEAWACLQAVRLAAEVGFTNIIVEGDSLTVWKKVRSHSLDNSIISPIIHDTREAAKAIASISFGFVKREGNVVAHLLAREGRQTVCPQFWIEEAPQVVMEAAEKEKPQSTH</sequence>
<dbReference type="InterPro" id="IPR000477">
    <property type="entry name" value="RT_dom"/>
</dbReference>
<gene>
    <name evidence="2" type="ORF">HRI_002331700</name>
</gene>
<organism evidence="2 3">
    <name type="scientific">Hibiscus trionum</name>
    <name type="common">Flower of an hour</name>
    <dbReference type="NCBI Taxonomy" id="183268"/>
    <lineage>
        <taxon>Eukaryota</taxon>
        <taxon>Viridiplantae</taxon>
        <taxon>Streptophyta</taxon>
        <taxon>Embryophyta</taxon>
        <taxon>Tracheophyta</taxon>
        <taxon>Spermatophyta</taxon>
        <taxon>Magnoliopsida</taxon>
        <taxon>eudicotyledons</taxon>
        <taxon>Gunneridae</taxon>
        <taxon>Pentapetalae</taxon>
        <taxon>rosids</taxon>
        <taxon>malvids</taxon>
        <taxon>Malvales</taxon>
        <taxon>Malvaceae</taxon>
        <taxon>Malvoideae</taxon>
        <taxon>Hibiscus</taxon>
    </lineage>
</organism>
<dbReference type="Pfam" id="PF13456">
    <property type="entry name" value="RVT_3"/>
    <property type="match status" value="1"/>
</dbReference>
<dbReference type="GO" id="GO:0004523">
    <property type="term" value="F:RNA-DNA hybrid ribonuclease activity"/>
    <property type="evidence" value="ECO:0007669"/>
    <property type="project" value="InterPro"/>
</dbReference>
<dbReference type="GO" id="GO:0003676">
    <property type="term" value="F:nucleic acid binding"/>
    <property type="evidence" value="ECO:0007669"/>
    <property type="project" value="InterPro"/>
</dbReference>
<reference evidence="2" key="1">
    <citation type="submission" date="2023-05" db="EMBL/GenBank/DDBJ databases">
        <title>Genome and transcriptome analyses reveal genes involved in the formation of fine ridges on petal epidermal cells in Hibiscus trionum.</title>
        <authorList>
            <person name="Koshimizu S."/>
            <person name="Masuda S."/>
            <person name="Ishii T."/>
            <person name="Shirasu K."/>
            <person name="Hoshino A."/>
            <person name="Arita M."/>
        </authorList>
    </citation>
    <scope>NUCLEOTIDE SEQUENCE</scope>
    <source>
        <strain evidence="2">Hamamatsu line</strain>
    </source>
</reference>
<dbReference type="Proteomes" id="UP001165190">
    <property type="component" value="Unassembled WGS sequence"/>
</dbReference>
<dbReference type="EMBL" id="BSYR01000021">
    <property type="protein sequence ID" value="GMI86624.1"/>
    <property type="molecule type" value="Genomic_DNA"/>
</dbReference>
<dbReference type="SUPFAM" id="SSF53098">
    <property type="entry name" value="Ribonuclease H-like"/>
    <property type="match status" value="1"/>
</dbReference>
<evidence type="ECO:0000313" key="2">
    <source>
        <dbReference type="EMBL" id="GMI86624.1"/>
    </source>
</evidence>
<dbReference type="PANTHER" id="PTHR33116:SF86">
    <property type="entry name" value="REVERSE TRANSCRIPTASE DOMAIN-CONTAINING PROTEIN"/>
    <property type="match status" value="1"/>
</dbReference>
<dbReference type="InterPro" id="IPR044730">
    <property type="entry name" value="RNase_H-like_dom_plant"/>
</dbReference>
<comment type="caution">
    <text evidence="2">The sequence shown here is derived from an EMBL/GenBank/DDBJ whole genome shotgun (WGS) entry which is preliminary data.</text>
</comment>
<dbReference type="Gene3D" id="3.30.420.10">
    <property type="entry name" value="Ribonuclease H-like superfamily/Ribonuclease H"/>
    <property type="match status" value="1"/>
</dbReference>
<name>A0A9W7HY47_HIBTR</name>
<dbReference type="Pfam" id="PF03372">
    <property type="entry name" value="Exo_endo_phos"/>
    <property type="match status" value="1"/>
</dbReference>
<dbReference type="PROSITE" id="PS50878">
    <property type="entry name" value="RT_POL"/>
    <property type="match status" value="1"/>
</dbReference>
<dbReference type="Gene3D" id="3.60.10.10">
    <property type="entry name" value="Endonuclease/exonuclease/phosphatase"/>
    <property type="match status" value="1"/>
</dbReference>
<dbReference type="InterPro" id="IPR036691">
    <property type="entry name" value="Endo/exonu/phosph_ase_sf"/>
</dbReference>
<dbReference type="Pfam" id="PF13966">
    <property type="entry name" value="zf-RVT"/>
    <property type="match status" value="1"/>
</dbReference>
<accession>A0A9W7HY47</accession>
<proteinExistence type="predicted"/>
<dbReference type="InterPro" id="IPR026960">
    <property type="entry name" value="RVT-Znf"/>
</dbReference>
<dbReference type="OrthoDB" id="1002563at2759"/>
<protein>
    <recommendedName>
        <fullName evidence="1">Reverse transcriptase domain-containing protein</fullName>
    </recommendedName>
</protein>